<reference evidence="3" key="1">
    <citation type="journal article" date="2017" name="Genome Biol.">
        <title>Comparative genomics reveals high biological diversity and specific adaptations in the industrially and medically important fungal genus Aspergillus.</title>
        <authorList>
            <person name="de Vries R.P."/>
            <person name="Riley R."/>
            <person name="Wiebenga A."/>
            <person name="Aguilar-Osorio G."/>
            <person name="Amillis S."/>
            <person name="Uchima C.A."/>
            <person name="Anderluh G."/>
            <person name="Asadollahi M."/>
            <person name="Askin M."/>
            <person name="Barry K."/>
            <person name="Battaglia E."/>
            <person name="Bayram O."/>
            <person name="Benocci T."/>
            <person name="Braus-Stromeyer S.A."/>
            <person name="Caldana C."/>
            <person name="Canovas D."/>
            <person name="Cerqueira G.C."/>
            <person name="Chen F."/>
            <person name="Chen W."/>
            <person name="Choi C."/>
            <person name="Clum A."/>
            <person name="Dos Santos R.A."/>
            <person name="Damasio A.R."/>
            <person name="Diallinas G."/>
            <person name="Emri T."/>
            <person name="Fekete E."/>
            <person name="Flipphi M."/>
            <person name="Freyberg S."/>
            <person name="Gallo A."/>
            <person name="Gournas C."/>
            <person name="Habgood R."/>
            <person name="Hainaut M."/>
            <person name="Harispe M.L."/>
            <person name="Henrissat B."/>
            <person name="Hilden K.S."/>
            <person name="Hope R."/>
            <person name="Hossain A."/>
            <person name="Karabika E."/>
            <person name="Karaffa L."/>
            <person name="Karanyi Z."/>
            <person name="Krasevec N."/>
            <person name="Kuo A."/>
            <person name="Kusch H."/>
            <person name="LaButti K."/>
            <person name="Lagendijk E.L."/>
            <person name="Lapidus A."/>
            <person name="Levasseur A."/>
            <person name="Lindquist E."/>
            <person name="Lipzen A."/>
            <person name="Logrieco A.F."/>
            <person name="MacCabe A."/>
            <person name="Maekelae M.R."/>
            <person name="Malavazi I."/>
            <person name="Melin P."/>
            <person name="Meyer V."/>
            <person name="Mielnichuk N."/>
            <person name="Miskei M."/>
            <person name="Molnar A.P."/>
            <person name="Mule G."/>
            <person name="Ngan C.Y."/>
            <person name="Orejas M."/>
            <person name="Orosz E."/>
            <person name="Ouedraogo J.P."/>
            <person name="Overkamp K.M."/>
            <person name="Park H.-S."/>
            <person name="Perrone G."/>
            <person name="Piumi F."/>
            <person name="Punt P.J."/>
            <person name="Ram A.F."/>
            <person name="Ramon A."/>
            <person name="Rauscher S."/>
            <person name="Record E."/>
            <person name="Riano-Pachon D.M."/>
            <person name="Robert V."/>
            <person name="Roehrig J."/>
            <person name="Ruller R."/>
            <person name="Salamov A."/>
            <person name="Salih N.S."/>
            <person name="Samson R.A."/>
            <person name="Sandor E."/>
            <person name="Sanguinetti M."/>
            <person name="Schuetze T."/>
            <person name="Sepcic K."/>
            <person name="Shelest E."/>
            <person name="Sherlock G."/>
            <person name="Sophianopoulou V."/>
            <person name="Squina F.M."/>
            <person name="Sun H."/>
            <person name="Susca A."/>
            <person name="Todd R.B."/>
            <person name="Tsang A."/>
            <person name="Unkles S.E."/>
            <person name="van de Wiele N."/>
            <person name="van Rossen-Uffink D."/>
            <person name="Oliveira J.V."/>
            <person name="Vesth T.C."/>
            <person name="Visser J."/>
            <person name="Yu J.-H."/>
            <person name="Zhou M."/>
            <person name="Andersen M.R."/>
            <person name="Archer D.B."/>
            <person name="Baker S.E."/>
            <person name="Benoit I."/>
            <person name="Brakhage A.A."/>
            <person name="Braus G.H."/>
            <person name="Fischer R."/>
            <person name="Frisvad J.C."/>
            <person name="Goldman G.H."/>
            <person name="Houbraken J."/>
            <person name="Oakley B."/>
            <person name="Pocsi I."/>
            <person name="Scazzocchio C."/>
            <person name="Seiboth B."/>
            <person name="vanKuyk P.A."/>
            <person name="Wortman J."/>
            <person name="Dyer P.S."/>
            <person name="Grigoriev I.V."/>
        </authorList>
    </citation>
    <scope>NUCLEOTIDE SEQUENCE [LARGE SCALE GENOMIC DNA]</scope>
    <source>
        <strain evidence="3">CBS 516.65</strain>
    </source>
</reference>
<sequence length="55" mass="6137">MGKALLWTWGEKEVGDGVKENVYAEDGRKVRQGYRYKYANRNGKGNGSASASARR</sequence>
<dbReference type="VEuPathDB" id="FungiDB:ASPGLDRAFT_52402"/>
<dbReference type="Proteomes" id="UP000184300">
    <property type="component" value="Unassembled WGS sequence"/>
</dbReference>
<evidence type="ECO:0000256" key="1">
    <source>
        <dbReference type="SAM" id="MobiDB-lite"/>
    </source>
</evidence>
<dbReference type="STRING" id="1160497.A0A1L9V6Q5"/>
<protein>
    <submittedName>
        <fullName evidence="2">Uncharacterized protein</fullName>
    </submittedName>
</protein>
<dbReference type="AlphaFoldDB" id="A0A1L9V6Q5"/>
<dbReference type="GeneID" id="34464010"/>
<feature type="region of interest" description="Disordered" evidence="1">
    <location>
        <begin position="35"/>
        <end position="55"/>
    </location>
</feature>
<gene>
    <name evidence="2" type="ORF">ASPGLDRAFT_52402</name>
</gene>
<evidence type="ECO:0000313" key="3">
    <source>
        <dbReference type="Proteomes" id="UP000184300"/>
    </source>
</evidence>
<accession>A0A1L9V6Q5</accession>
<dbReference type="RefSeq" id="XP_022396315.1">
    <property type="nucleotide sequence ID" value="XM_022547749.1"/>
</dbReference>
<dbReference type="EMBL" id="KV878916">
    <property type="protein sequence ID" value="OJJ79617.1"/>
    <property type="molecule type" value="Genomic_DNA"/>
</dbReference>
<proteinExistence type="predicted"/>
<organism evidence="2 3">
    <name type="scientific">Aspergillus glaucus CBS 516.65</name>
    <dbReference type="NCBI Taxonomy" id="1160497"/>
    <lineage>
        <taxon>Eukaryota</taxon>
        <taxon>Fungi</taxon>
        <taxon>Dikarya</taxon>
        <taxon>Ascomycota</taxon>
        <taxon>Pezizomycotina</taxon>
        <taxon>Eurotiomycetes</taxon>
        <taxon>Eurotiomycetidae</taxon>
        <taxon>Eurotiales</taxon>
        <taxon>Aspergillaceae</taxon>
        <taxon>Aspergillus</taxon>
        <taxon>Aspergillus subgen. Aspergillus</taxon>
    </lineage>
</organism>
<evidence type="ECO:0000313" key="2">
    <source>
        <dbReference type="EMBL" id="OJJ79617.1"/>
    </source>
</evidence>
<dbReference type="OrthoDB" id="3911405at2759"/>
<keyword evidence="3" id="KW-1185">Reference proteome</keyword>
<name>A0A1L9V6Q5_ASPGL</name>